<comment type="caution">
    <text evidence="2">The sequence shown here is derived from an EMBL/GenBank/DDBJ whole genome shotgun (WGS) entry which is preliminary data.</text>
</comment>
<sequence length="96" mass="9426">MLLEASFSFAACTVMHPGSCSSMSSSPSLAELSDDDDDGTGEAGGDVMNTSASRCACSSVNVGLPLGPVSCVEALTAAAIFNLLIGCSKATSAGIS</sequence>
<feature type="compositionally biased region" description="Low complexity" evidence="1">
    <location>
        <begin position="18"/>
        <end position="31"/>
    </location>
</feature>
<protein>
    <submittedName>
        <fullName evidence="2">Uncharacterized protein</fullName>
    </submittedName>
</protein>
<accession>A0A6A3QWV0</accession>
<evidence type="ECO:0000313" key="2">
    <source>
        <dbReference type="EMBL" id="KAE9084148.1"/>
    </source>
</evidence>
<name>A0A6A3QWV0_9STRA</name>
<proteinExistence type="predicted"/>
<dbReference type="EMBL" id="QXFZ01001845">
    <property type="protein sequence ID" value="KAE9084148.1"/>
    <property type="molecule type" value="Genomic_DNA"/>
</dbReference>
<organism evidence="2 3">
    <name type="scientific">Phytophthora fragariae</name>
    <dbReference type="NCBI Taxonomy" id="53985"/>
    <lineage>
        <taxon>Eukaryota</taxon>
        <taxon>Sar</taxon>
        <taxon>Stramenopiles</taxon>
        <taxon>Oomycota</taxon>
        <taxon>Peronosporomycetes</taxon>
        <taxon>Peronosporales</taxon>
        <taxon>Peronosporaceae</taxon>
        <taxon>Phytophthora</taxon>
    </lineage>
</organism>
<evidence type="ECO:0000313" key="3">
    <source>
        <dbReference type="Proteomes" id="UP000441208"/>
    </source>
</evidence>
<reference evidence="2 3" key="1">
    <citation type="submission" date="2018-08" db="EMBL/GenBank/DDBJ databases">
        <title>Genomic investigation of the strawberry pathogen Phytophthora fragariae indicates pathogenicity is determined by transcriptional variation in three key races.</title>
        <authorList>
            <person name="Adams T.M."/>
            <person name="Armitage A.D."/>
            <person name="Sobczyk M.K."/>
            <person name="Bates H.J."/>
            <person name="Dunwell J.M."/>
            <person name="Nellist C.F."/>
            <person name="Harrison R.J."/>
        </authorList>
    </citation>
    <scope>NUCLEOTIDE SEQUENCE [LARGE SCALE GENOMIC DNA]</scope>
    <source>
        <strain evidence="2 3">NOV-71</strain>
    </source>
</reference>
<evidence type="ECO:0000256" key="1">
    <source>
        <dbReference type="SAM" id="MobiDB-lite"/>
    </source>
</evidence>
<feature type="region of interest" description="Disordered" evidence="1">
    <location>
        <begin position="18"/>
        <end position="46"/>
    </location>
</feature>
<dbReference type="AlphaFoldDB" id="A0A6A3QWV0"/>
<gene>
    <name evidence="2" type="ORF">PF007_g21632</name>
</gene>
<dbReference type="Proteomes" id="UP000441208">
    <property type="component" value="Unassembled WGS sequence"/>
</dbReference>